<dbReference type="Gene3D" id="3.40.390.10">
    <property type="entry name" value="Collagenase (Catalytic Domain)"/>
    <property type="match status" value="1"/>
</dbReference>
<dbReference type="Pfam" id="PF01432">
    <property type="entry name" value="Peptidase_M3"/>
    <property type="match status" value="1"/>
</dbReference>
<dbReference type="Gene3D" id="1.20.1050.40">
    <property type="entry name" value="Endopeptidase. Chain P, domain 1"/>
    <property type="match status" value="1"/>
</dbReference>
<keyword evidence="6 7" id="KW-0482">Metalloprotease</keyword>
<comment type="similarity">
    <text evidence="1 7">Belongs to the peptidase M3 family.</text>
</comment>
<dbReference type="PANTHER" id="PTHR11804:SF84">
    <property type="entry name" value="SACCHAROLYSIN"/>
    <property type="match status" value="1"/>
</dbReference>
<dbReference type="GO" id="GO:0046872">
    <property type="term" value="F:metal ion binding"/>
    <property type="evidence" value="ECO:0007669"/>
    <property type="project" value="UniProtKB-UniRule"/>
</dbReference>
<dbReference type="InterPro" id="IPR024080">
    <property type="entry name" value="Neurolysin/TOP_N"/>
</dbReference>
<dbReference type="Gene3D" id="1.10.1370.10">
    <property type="entry name" value="Neurolysin, domain 3"/>
    <property type="match status" value="1"/>
</dbReference>
<dbReference type="OrthoDB" id="9773538at2"/>
<protein>
    <submittedName>
        <fullName evidence="9">Tetraacyldisaccharide 4'-kinase</fullName>
    </submittedName>
</protein>
<dbReference type="RefSeq" id="WP_123877576.1">
    <property type="nucleotide sequence ID" value="NZ_RPFZ01000001.1"/>
</dbReference>
<dbReference type="Proteomes" id="UP000275232">
    <property type="component" value="Unassembled WGS sequence"/>
</dbReference>
<dbReference type="GO" id="GO:0004222">
    <property type="term" value="F:metalloendopeptidase activity"/>
    <property type="evidence" value="ECO:0007669"/>
    <property type="project" value="InterPro"/>
</dbReference>
<keyword evidence="2 7" id="KW-0645">Protease</keyword>
<dbReference type="InterPro" id="IPR001567">
    <property type="entry name" value="Pept_M3A_M3B_dom"/>
</dbReference>
<evidence type="ECO:0000256" key="2">
    <source>
        <dbReference type="ARBA" id="ARBA00022670"/>
    </source>
</evidence>
<dbReference type="EMBL" id="RPFZ01000001">
    <property type="protein sequence ID" value="RPF70274.1"/>
    <property type="molecule type" value="Genomic_DNA"/>
</dbReference>
<keyword evidence="5 7" id="KW-0862">Zinc</keyword>
<accession>A0A3N5CMW1</accession>
<keyword evidence="9" id="KW-0418">Kinase</keyword>
<evidence type="ECO:0000259" key="8">
    <source>
        <dbReference type="Pfam" id="PF01432"/>
    </source>
</evidence>
<dbReference type="GO" id="GO:0006508">
    <property type="term" value="P:proteolysis"/>
    <property type="evidence" value="ECO:0007669"/>
    <property type="project" value="UniProtKB-KW"/>
</dbReference>
<evidence type="ECO:0000256" key="5">
    <source>
        <dbReference type="ARBA" id="ARBA00022833"/>
    </source>
</evidence>
<evidence type="ECO:0000313" key="10">
    <source>
        <dbReference type="Proteomes" id="UP000275232"/>
    </source>
</evidence>
<evidence type="ECO:0000256" key="3">
    <source>
        <dbReference type="ARBA" id="ARBA00022723"/>
    </source>
</evidence>
<proteinExistence type="inferred from homology"/>
<reference evidence="9 10" key="1">
    <citation type="submission" date="2018-11" db="EMBL/GenBank/DDBJ databases">
        <title>Erythrobacter spongiae sp. nov., isolated from a marine sponge.</title>
        <authorList>
            <person name="Zhuang L."/>
            <person name="Luo L."/>
        </authorList>
    </citation>
    <scope>NUCLEOTIDE SEQUENCE [LARGE SCALE GENOMIC DNA]</scope>
    <source>
        <strain evidence="9 10">HN-E23</strain>
    </source>
</reference>
<dbReference type="CDD" id="cd06455">
    <property type="entry name" value="M3A_TOP"/>
    <property type="match status" value="1"/>
</dbReference>
<dbReference type="InterPro" id="IPR045090">
    <property type="entry name" value="Pept_M3A_M3B"/>
</dbReference>
<comment type="caution">
    <text evidence="9">The sequence shown here is derived from an EMBL/GenBank/DDBJ whole genome shotgun (WGS) entry which is preliminary data.</text>
</comment>
<name>A0A3N5CMW1_9SPHN</name>
<keyword evidence="3 7" id="KW-0479">Metal-binding</keyword>
<evidence type="ECO:0000256" key="4">
    <source>
        <dbReference type="ARBA" id="ARBA00022801"/>
    </source>
</evidence>
<evidence type="ECO:0000256" key="1">
    <source>
        <dbReference type="ARBA" id="ARBA00006040"/>
    </source>
</evidence>
<keyword evidence="9" id="KW-0808">Transferase</keyword>
<evidence type="ECO:0000256" key="6">
    <source>
        <dbReference type="ARBA" id="ARBA00023049"/>
    </source>
</evidence>
<dbReference type="InterPro" id="IPR024077">
    <property type="entry name" value="Neurolysin/TOP_dom2"/>
</dbReference>
<dbReference type="GO" id="GO:0006518">
    <property type="term" value="P:peptide metabolic process"/>
    <property type="evidence" value="ECO:0007669"/>
    <property type="project" value="TreeGrafter"/>
</dbReference>
<keyword evidence="10" id="KW-1185">Reference proteome</keyword>
<keyword evidence="4 7" id="KW-0378">Hydrolase</keyword>
<evidence type="ECO:0000256" key="7">
    <source>
        <dbReference type="RuleBase" id="RU003435"/>
    </source>
</evidence>
<dbReference type="InterPro" id="IPR024079">
    <property type="entry name" value="MetalloPept_cat_dom_sf"/>
</dbReference>
<evidence type="ECO:0000313" key="9">
    <source>
        <dbReference type="EMBL" id="RPF70274.1"/>
    </source>
</evidence>
<gene>
    <name evidence="9" type="ORF">EG799_00505</name>
</gene>
<dbReference type="AlphaFoldDB" id="A0A3N5CMW1"/>
<dbReference type="PANTHER" id="PTHR11804">
    <property type="entry name" value="PROTEASE M3 THIMET OLIGOPEPTIDASE-RELATED"/>
    <property type="match status" value="1"/>
</dbReference>
<sequence>MARLCNAPEPRVADGGFLSMHDMPGSASPDLPPEPGTARAAMGPVMANPSAADLTARCDTYLGLVDIQRTALANDTARATVENTLTRYDDMAAMLSATQSEFALYQEVLLTAELRDVAAQCEVRASAVRSEISLSRAIYDRLKAVDVSEADDETRAYHRDILDEYDRSGVGLDDAGRDRMAAINRELSEISIALARNVAEDDRTLRVTEDELAGLPQDFLDAHAADADGRIALTTASTDYRPVMSYADSDDLRRRYQELYLRRAWPENDALLRRLFALRQEKAELLGRENYAALNLEGKMLDRPERVRALIEQTAQAARPVAKRDYERSLSVLKDQRPDADRIEPWQTAWIAPRVQKRLYDYDPQEARQYFRYDRVRDGVMRLTERLFGVSVVEWDTDLWHQDVDAFEMIEDGKVIGRFYLDSHPRPGKYTHANHIGLYPGSEEQPPVSAIVQNLPKGLMEHGQVETFLHEFGHGLHAIFGSSHRWTGQRYSAVERDFIEAPSQMLENWVYDYATLATFAVNDAGETIPRDLVERMNAARYFNKGLHELTQLGYANVALNFYSQPVPDDLGEATRRWIDEYALIPQPDYSQMQAAFGHLDGYGASYYTYGWSRIISEDLFARFTAEGLDNPQVAADYRRMVLQPGGTRPAAQLLRDFLGRDVTLDAFRADMERGLAG</sequence>
<dbReference type="GO" id="GO:0016301">
    <property type="term" value="F:kinase activity"/>
    <property type="evidence" value="ECO:0007669"/>
    <property type="project" value="UniProtKB-KW"/>
</dbReference>
<organism evidence="9 10">
    <name type="scientific">Aurantiacibacter spongiae</name>
    <dbReference type="NCBI Taxonomy" id="2488860"/>
    <lineage>
        <taxon>Bacteria</taxon>
        <taxon>Pseudomonadati</taxon>
        <taxon>Pseudomonadota</taxon>
        <taxon>Alphaproteobacteria</taxon>
        <taxon>Sphingomonadales</taxon>
        <taxon>Erythrobacteraceae</taxon>
        <taxon>Aurantiacibacter</taxon>
    </lineage>
</organism>
<dbReference type="SUPFAM" id="SSF55486">
    <property type="entry name" value="Metalloproteases ('zincins'), catalytic domain"/>
    <property type="match status" value="1"/>
</dbReference>
<comment type="cofactor">
    <cofactor evidence="7">
        <name>Zn(2+)</name>
        <dbReference type="ChEBI" id="CHEBI:29105"/>
    </cofactor>
    <text evidence="7">Binds 1 zinc ion.</text>
</comment>
<feature type="domain" description="Peptidase M3A/M3B catalytic" evidence="8">
    <location>
        <begin position="243"/>
        <end position="671"/>
    </location>
</feature>